<dbReference type="InterPro" id="IPR038550">
    <property type="entry name" value="GPCR_3_9-Cys_sf"/>
</dbReference>
<dbReference type="Pfam" id="PF00003">
    <property type="entry name" value="7tm_3"/>
    <property type="match status" value="1"/>
</dbReference>
<organism evidence="18 19">
    <name type="scientific">Ophiophagus hannah</name>
    <name type="common">King cobra</name>
    <name type="synonym">Naja hannah</name>
    <dbReference type="NCBI Taxonomy" id="8665"/>
    <lineage>
        <taxon>Eukaryota</taxon>
        <taxon>Metazoa</taxon>
        <taxon>Chordata</taxon>
        <taxon>Craniata</taxon>
        <taxon>Vertebrata</taxon>
        <taxon>Euteleostomi</taxon>
        <taxon>Lepidosauria</taxon>
        <taxon>Squamata</taxon>
        <taxon>Bifurcata</taxon>
        <taxon>Unidentata</taxon>
        <taxon>Episquamata</taxon>
        <taxon>Toxicofera</taxon>
        <taxon>Serpentes</taxon>
        <taxon>Colubroidea</taxon>
        <taxon>Elapidae</taxon>
        <taxon>Elapinae</taxon>
        <taxon>Ophiophagus</taxon>
    </lineage>
</organism>
<feature type="non-terminal residue" evidence="18">
    <location>
        <position position="923"/>
    </location>
</feature>
<evidence type="ECO:0000256" key="10">
    <source>
        <dbReference type="ARBA" id="ARBA00023157"/>
    </source>
</evidence>
<evidence type="ECO:0000256" key="6">
    <source>
        <dbReference type="ARBA" id="ARBA00022729"/>
    </source>
</evidence>
<dbReference type="GO" id="GO:0005886">
    <property type="term" value="C:plasma membrane"/>
    <property type="evidence" value="ECO:0007669"/>
    <property type="project" value="UniProtKB-SubCell"/>
</dbReference>
<dbReference type="InterPro" id="IPR000337">
    <property type="entry name" value="GPCR_3"/>
</dbReference>
<evidence type="ECO:0000256" key="9">
    <source>
        <dbReference type="ARBA" id="ARBA00023136"/>
    </source>
</evidence>
<dbReference type="PRINTS" id="PR00592">
    <property type="entry name" value="CASENSINGR"/>
</dbReference>
<sequence length="923" mass="104696">MAIFGVLIPVFLICSPLGDSCRSPDDFVGASSPGDIVIGGLFAIHGKMLHSGEKPLKPMIANCAGFEVQVFLQSLAMVHAIEIINNSPLLPGIKLGYEIYDTCAEVTRAMAAALRFLSKFNASKDLVEFKCNYSDYTPRVKAVIGATYSEVSMSVARILNLQLIPQVSHASTAEILSDKVRFPSFLRTVPSDSYQTKAMARLIHKSGWNWIGIIATDDDFGRLAVESFGLQAVANNVCIAFKEMLPAYLSDSTIHGKINQALEKIVKETRVNVIVVFLRQFHVMRLFRKAIERNINKTWIASDNWSAAVKISTLPNISRLGKVVGFTFKSGNMSSFHEFLSNLPTKPRGNNMFLREYMMLMSTCSHINDRDLSKCISNHSAESLLQNQTHPTNSLWREEFLIANIEPGFIHSTMLAVHAIAKAIQKQCKDRDCKDPYAFAPWELLEILKEIKITDNEREVYFDSQGDIITGYDVLLWKEIDGRVVITNMAEYDLEKDDFIFADKEDEIEFMNLKNVQSKCSRKCRPGQVKKVSASPHTCCYECISCPENYYTNQTDMDYCILCNNRTHWAPVNSSTCYRKMVQYLNWNDWFAVLLVVLSALGIVLICAIFIIFTRNVDTPVVKASGGLTVCYVILLCHFLAFVSTSLFIGQPKAYKCKLRQALFGISFALCISCILIKSLKILLAFSFDPKLQKWLKGLYRPIPISGTPPVSSTNACCKVKGEKNWLNGSCHLQGPGPREKFKNKTFLFGDEKQIKLEISVEQLSGFQFYPVLELRERDKCNILEMSSLHFLLEMSEINDLNILFHFPCSFSSFCILLIKKKRKKGKKTSEPVDFLKNQTGLFVILSEQIGGMHGTELRKKRNSSFVNTKFDIIHRNYYFLEKENKLEETYIKMINEMLKLLKYLTNAGEREREKQNLPSYSK</sequence>
<feature type="non-terminal residue" evidence="18">
    <location>
        <position position="1"/>
    </location>
</feature>
<dbReference type="CDD" id="cd06361">
    <property type="entry name" value="PBP1_GPC6A-like"/>
    <property type="match status" value="1"/>
</dbReference>
<dbReference type="Proteomes" id="UP000018936">
    <property type="component" value="Unassembled WGS sequence"/>
</dbReference>
<dbReference type="SUPFAM" id="SSF53822">
    <property type="entry name" value="Periplasmic binding protein-like I"/>
    <property type="match status" value="1"/>
</dbReference>
<keyword evidence="6 16" id="KW-0732">Signal</keyword>
<evidence type="ECO:0000256" key="4">
    <source>
        <dbReference type="ARBA" id="ARBA00022475"/>
    </source>
</evidence>
<evidence type="ECO:0000256" key="12">
    <source>
        <dbReference type="ARBA" id="ARBA00023180"/>
    </source>
</evidence>
<feature type="chain" id="PRO_5004770919" description="G-protein coupled receptor family C group 6 member A" evidence="16">
    <location>
        <begin position="21"/>
        <end position="923"/>
    </location>
</feature>
<proteinExistence type="inferred from homology"/>
<dbReference type="PROSITE" id="PS50259">
    <property type="entry name" value="G_PROTEIN_RECEP_F3_4"/>
    <property type="match status" value="1"/>
</dbReference>
<keyword evidence="11 18" id="KW-0675">Receptor</keyword>
<dbReference type="FunFam" id="2.10.50.30:FF:000004">
    <property type="entry name" value="Taste receptor type 1 member 3-like protein"/>
    <property type="match status" value="1"/>
</dbReference>
<dbReference type="GO" id="GO:0004930">
    <property type="term" value="F:G protein-coupled receptor activity"/>
    <property type="evidence" value="ECO:0007669"/>
    <property type="project" value="UniProtKB-KW"/>
</dbReference>
<evidence type="ECO:0000256" key="3">
    <source>
        <dbReference type="ARBA" id="ARBA00011748"/>
    </source>
</evidence>
<keyword evidence="5 15" id="KW-0812">Transmembrane</keyword>
<evidence type="ECO:0000256" key="2">
    <source>
        <dbReference type="ARBA" id="ARBA00007242"/>
    </source>
</evidence>
<keyword evidence="8" id="KW-0297">G-protein coupled receptor</keyword>
<keyword evidence="7 15" id="KW-1133">Transmembrane helix</keyword>
<dbReference type="Gene3D" id="2.10.50.30">
    <property type="entry name" value="GPCR, family 3, nine cysteines domain"/>
    <property type="match status" value="1"/>
</dbReference>
<dbReference type="InterPro" id="IPR017978">
    <property type="entry name" value="GPCR_3_C"/>
</dbReference>
<dbReference type="OrthoDB" id="425344at2759"/>
<dbReference type="Pfam" id="PF07562">
    <property type="entry name" value="NCD3G"/>
    <property type="match status" value="1"/>
</dbReference>
<protein>
    <recommendedName>
        <fullName evidence="14">G-protein coupled receptor family C group 6 member A</fullName>
    </recommendedName>
</protein>
<feature type="signal peptide" evidence="16">
    <location>
        <begin position="1"/>
        <end position="20"/>
    </location>
</feature>
<name>V8NMR5_OPHHA</name>
<evidence type="ECO:0000256" key="1">
    <source>
        <dbReference type="ARBA" id="ARBA00004651"/>
    </source>
</evidence>
<evidence type="ECO:0000256" key="13">
    <source>
        <dbReference type="ARBA" id="ARBA00023224"/>
    </source>
</evidence>
<keyword evidence="12" id="KW-0325">Glycoprotein</keyword>
<comment type="subunit">
    <text evidence="3">Homodimer; disulfide-linked.</text>
</comment>
<dbReference type="AlphaFoldDB" id="V8NMR5"/>
<keyword evidence="10" id="KW-1015">Disulfide bond</keyword>
<evidence type="ECO:0000313" key="19">
    <source>
        <dbReference type="Proteomes" id="UP000018936"/>
    </source>
</evidence>
<dbReference type="InterPro" id="IPR001828">
    <property type="entry name" value="ANF_lig-bd_rcpt"/>
</dbReference>
<comment type="caution">
    <text evidence="18">The sequence shown here is derived from an EMBL/GenBank/DDBJ whole genome shotgun (WGS) entry which is preliminary data.</text>
</comment>
<dbReference type="Pfam" id="PF01094">
    <property type="entry name" value="ANF_receptor"/>
    <property type="match status" value="1"/>
</dbReference>
<evidence type="ECO:0000256" key="8">
    <source>
        <dbReference type="ARBA" id="ARBA00023040"/>
    </source>
</evidence>
<dbReference type="InterPro" id="IPR028082">
    <property type="entry name" value="Peripla_BP_I"/>
</dbReference>
<feature type="transmembrane region" description="Helical" evidence="15">
    <location>
        <begin position="625"/>
        <end position="650"/>
    </location>
</feature>
<keyword evidence="9 15" id="KW-0472">Membrane</keyword>
<dbReference type="PANTHER" id="PTHR24061">
    <property type="entry name" value="CALCIUM-SENSING RECEPTOR-RELATED"/>
    <property type="match status" value="1"/>
</dbReference>
<keyword evidence="4" id="KW-1003">Cell membrane</keyword>
<dbReference type="EMBL" id="AZIM01002687">
    <property type="protein sequence ID" value="ETE63554.1"/>
    <property type="molecule type" value="Genomic_DNA"/>
</dbReference>
<feature type="transmembrane region" description="Helical" evidence="15">
    <location>
        <begin position="662"/>
        <end position="688"/>
    </location>
</feature>
<evidence type="ECO:0000256" key="15">
    <source>
        <dbReference type="SAM" id="Phobius"/>
    </source>
</evidence>
<dbReference type="PANTHER" id="PTHR24061:SF5">
    <property type="entry name" value="G-PROTEIN COUPLED RECEPTOR FAMILY C GROUP 6 MEMBER A"/>
    <property type="match status" value="1"/>
</dbReference>
<comment type="similarity">
    <text evidence="2">Belongs to the G-protein coupled receptor 3 family.</text>
</comment>
<evidence type="ECO:0000256" key="14">
    <source>
        <dbReference type="ARBA" id="ARBA00039774"/>
    </source>
</evidence>
<dbReference type="InterPro" id="IPR011500">
    <property type="entry name" value="GPCR_3_9-Cys_dom"/>
</dbReference>
<reference evidence="18 19" key="1">
    <citation type="journal article" date="2013" name="Proc. Natl. Acad. Sci. U.S.A.">
        <title>The king cobra genome reveals dynamic gene evolution and adaptation in the snake venom system.</title>
        <authorList>
            <person name="Vonk F.J."/>
            <person name="Casewell N.R."/>
            <person name="Henkel C.V."/>
            <person name="Heimberg A.M."/>
            <person name="Jansen H.J."/>
            <person name="McCleary R.J."/>
            <person name="Kerkkamp H.M."/>
            <person name="Vos R.A."/>
            <person name="Guerreiro I."/>
            <person name="Calvete J.J."/>
            <person name="Wuster W."/>
            <person name="Woods A.E."/>
            <person name="Logan J.M."/>
            <person name="Harrison R.A."/>
            <person name="Castoe T.A."/>
            <person name="de Koning A.P."/>
            <person name="Pollock D.D."/>
            <person name="Yandell M."/>
            <person name="Calderon D."/>
            <person name="Renjifo C."/>
            <person name="Currier R.B."/>
            <person name="Salgado D."/>
            <person name="Pla D."/>
            <person name="Sanz L."/>
            <person name="Hyder A.S."/>
            <person name="Ribeiro J.M."/>
            <person name="Arntzen J.W."/>
            <person name="van den Thillart G.E."/>
            <person name="Boetzer M."/>
            <person name="Pirovano W."/>
            <person name="Dirks R.P."/>
            <person name="Spaink H.P."/>
            <person name="Duboule D."/>
            <person name="McGlinn E."/>
            <person name="Kini R.M."/>
            <person name="Richardson M.K."/>
        </authorList>
    </citation>
    <scope>NUCLEOTIDE SEQUENCE</scope>
    <source>
        <tissue evidence="18">Blood</tissue>
    </source>
</reference>
<feature type="domain" description="G-protein coupled receptors family 3 profile" evidence="17">
    <location>
        <begin position="591"/>
        <end position="687"/>
    </location>
</feature>
<comment type="subcellular location">
    <subcellularLocation>
        <location evidence="1">Cell membrane</location>
        <topology evidence="1">Multi-pass membrane protein</topology>
    </subcellularLocation>
</comment>
<evidence type="ECO:0000256" key="7">
    <source>
        <dbReference type="ARBA" id="ARBA00022989"/>
    </source>
</evidence>
<keyword evidence="19" id="KW-1185">Reference proteome</keyword>
<evidence type="ECO:0000256" key="16">
    <source>
        <dbReference type="SAM" id="SignalP"/>
    </source>
</evidence>
<evidence type="ECO:0000313" key="18">
    <source>
        <dbReference type="EMBL" id="ETE63554.1"/>
    </source>
</evidence>
<dbReference type="PRINTS" id="PR00248">
    <property type="entry name" value="GPCRMGR"/>
</dbReference>
<evidence type="ECO:0000256" key="11">
    <source>
        <dbReference type="ARBA" id="ARBA00023170"/>
    </source>
</evidence>
<dbReference type="FunFam" id="3.40.50.2300:FF:000152">
    <property type="entry name" value="G protein-coupled receptor class C group 6 member A"/>
    <property type="match status" value="1"/>
</dbReference>
<dbReference type="InterPro" id="IPR000068">
    <property type="entry name" value="GPCR_3_Ca_sens_rcpt-rel"/>
</dbReference>
<feature type="transmembrane region" description="Helical" evidence="15">
    <location>
        <begin position="590"/>
        <end position="613"/>
    </location>
</feature>
<accession>V8NMR5</accession>
<evidence type="ECO:0000259" key="17">
    <source>
        <dbReference type="PROSITE" id="PS50259"/>
    </source>
</evidence>
<keyword evidence="13" id="KW-0807">Transducer</keyword>
<dbReference type="Gene3D" id="3.40.50.2300">
    <property type="match status" value="2"/>
</dbReference>
<evidence type="ECO:0000256" key="5">
    <source>
        <dbReference type="ARBA" id="ARBA00022692"/>
    </source>
</evidence>
<gene>
    <name evidence="18" type="primary">GPRC6A</name>
    <name evidence="18" type="ORF">L345_10682</name>
</gene>